<proteinExistence type="inferred from homology"/>
<accession>A0A6G9Z8K4</accession>
<evidence type="ECO:0000256" key="2">
    <source>
        <dbReference type="RuleBase" id="RU366034"/>
    </source>
</evidence>
<dbReference type="Pfam" id="PF19086">
    <property type="entry name" value="Terpene_syn_C_2"/>
    <property type="match status" value="1"/>
</dbReference>
<dbReference type="EC" id="4.2.3.-" evidence="2"/>
<comment type="similarity">
    <text evidence="2">Belongs to the terpene synthase family.</text>
</comment>
<evidence type="ECO:0000256" key="3">
    <source>
        <dbReference type="SAM" id="MobiDB-lite"/>
    </source>
</evidence>
<keyword evidence="1 2" id="KW-0456">Lyase</keyword>
<dbReference type="GO" id="GO:0010333">
    <property type="term" value="F:terpene synthase activity"/>
    <property type="evidence" value="ECO:0007669"/>
    <property type="project" value="InterPro"/>
</dbReference>
<dbReference type="InterPro" id="IPR034686">
    <property type="entry name" value="Terpene_cyclase-like_2"/>
</dbReference>
<feature type="region of interest" description="Disordered" evidence="3">
    <location>
        <begin position="331"/>
        <end position="352"/>
    </location>
</feature>
<organism evidence="4 5">
    <name type="scientific">Nocardia terpenica</name>
    <dbReference type="NCBI Taxonomy" id="455432"/>
    <lineage>
        <taxon>Bacteria</taxon>
        <taxon>Bacillati</taxon>
        <taxon>Actinomycetota</taxon>
        <taxon>Actinomycetes</taxon>
        <taxon>Mycobacteriales</taxon>
        <taxon>Nocardiaceae</taxon>
        <taxon>Nocardia</taxon>
    </lineage>
</organism>
<name>A0A6G9Z8K4_9NOCA</name>
<dbReference type="Proteomes" id="UP000500953">
    <property type="component" value="Chromosome"/>
</dbReference>
<dbReference type="PANTHER" id="PTHR35201">
    <property type="entry name" value="TERPENE SYNTHASE"/>
    <property type="match status" value="1"/>
</dbReference>
<dbReference type="PANTHER" id="PTHR35201:SF4">
    <property type="entry name" value="BETA-PINACENE SYNTHASE-RELATED"/>
    <property type="match status" value="1"/>
</dbReference>
<dbReference type="Gene3D" id="1.10.600.10">
    <property type="entry name" value="Farnesyl Diphosphate Synthase"/>
    <property type="match status" value="1"/>
</dbReference>
<dbReference type="SFLD" id="SFLDS00005">
    <property type="entry name" value="Isoprenoid_Synthase_Type_I"/>
    <property type="match status" value="1"/>
</dbReference>
<evidence type="ECO:0000313" key="4">
    <source>
        <dbReference type="EMBL" id="QIS21506.1"/>
    </source>
</evidence>
<comment type="cofactor">
    <cofactor evidence="2">
        <name>Mg(2+)</name>
        <dbReference type="ChEBI" id="CHEBI:18420"/>
    </cofactor>
</comment>
<gene>
    <name evidence="4" type="ORF">F6W96_27395</name>
</gene>
<dbReference type="EMBL" id="CP046173">
    <property type="protein sequence ID" value="QIS21506.1"/>
    <property type="molecule type" value="Genomic_DNA"/>
</dbReference>
<dbReference type="SFLD" id="SFLDG01020">
    <property type="entry name" value="Terpene_Cyclase_Like_2"/>
    <property type="match status" value="1"/>
</dbReference>
<sequence length="352" mass="40002">MTGGMDALRNGRRYCLPPLVCRTRARVNPDYPTIYEDHAAWVRRFLPFASPHAASCFFERRYALFESMIYPTGLPGRVVHSSCMTSLMFEIDDLALLQHTAFDEVAAEQTADHPYGPAFVDIWSTLVNNMPEPVFHRYRQGWKDCFRGMLAERDYIARGLLPDFDTYLEIRQFSFGFRPLLACGEYVHGIDLSTLIATDPDLQRAQRTAVMHALLVNDVLSFRKEYTRGDLFNVVSVLVHTHDQRLQTALDITGELIRIADAELADTCATLRRRYPLLPSLNLYLATLNSLCAGNLRWSLETTRYHGTGFGWNGLRHGTVLLDSDRTTLMPATATETPDPNRHTAPETVRLQ</sequence>
<evidence type="ECO:0000256" key="1">
    <source>
        <dbReference type="ARBA" id="ARBA00023239"/>
    </source>
</evidence>
<protein>
    <recommendedName>
        <fullName evidence="2">Terpene synthase</fullName>
        <ecNumber evidence="2">4.2.3.-</ecNumber>
    </recommendedName>
</protein>
<dbReference type="GO" id="GO:0046872">
    <property type="term" value="F:metal ion binding"/>
    <property type="evidence" value="ECO:0007669"/>
    <property type="project" value="UniProtKB-KW"/>
</dbReference>
<keyword evidence="2" id="KW-0479">Metal-binding</keyword>
<dbReference type="SUPFAM" id="SSF48576">
    <property type="entry name" value="Terpenoid synthases"/>
    <property type="match status" value="1"/>
</dbReference>
<reference evidence="4 5" key="1">
    <citation type="journal article" date="2019" name="ACS Chem. Biol.">
        <title>Identification and Mobilization of a Cryptic Antibiotic Biosynthesis Gene Locus from a Human-Pathogenic Nocardia Isolate.</title>
        <authorList>
            <person name="Herisse M."/>
            <person name="Ishida K."/>
            <person name="Porter J.L."/>
            <person name="Howden B."/>
            <person name="Hertweck C."/>
            <person name="Stinear T.P."/>
            <person name="Pidot S.J."/>
        </authorList>
    </citation>
    <scope>NUCLEOTIDE SEQUENCE [LARGE SCALE GENOMIC DNA]</scope>
    <source>
        <strain evidence="4 5">AUSMDU00012715</strain>
    </source>
</reference>
<keyword evidence="2" id="KW-0460">Magnesium</keyword>
<evidence type="ECO:0000313" key="5">
    <source>
        <dbReference type="Proteomes" id="UP000500953"/>
    </source>
</evidence>
<dbReference type="AlphaFoldDB" id="A0A6G9Z8K4"/>
<dbReference type="InterPro" id="IPR008949">
    <property type="entry name" value="Isoprenoid_synthase_dom_sf"/>
</dbReference>